<accession>A0ABY6J2I7</accession>
<keyword evidence="1" id="KW-0472">Membrane</keyword>
<dbReference type="RefSeq" id="WP_264280821.1">
    <property type="nucleotide sequence ID" value="NZ_CP107006.1"/>
</dbReference>
<feature type="transmembrane region" description="Helical" evidence="1">
    <location>
        <begin position="325"/>
        <end position="342"/>
    </location>
</feature>
<feature type="transmembrane region" description="Helical" evidence="1">
    <location>
        <begin position="84"/>
        <end position="105"/>
    </location>
</feature>
<feature type="transmembrane region" description="Helical" evidence="1">
    <location>
        <begin position="12"/>
        <end position="32"/>
    </location>
</feature>
<keyword evidence="3" id="KW-1185">Reference proteome</keyword>
<feature type="transmembrane region" description="Helical" evidence="1">
    <location>
        <begin position="52"/>
        <end position="72"/>
    </location>
</feature>
<evidence type="ECO:0000313" key="2">
    <source>
        <dbReference type="EMBL" id="UYQ92576.1"/>
    </source>
</evidence>
<proteinExistence type="predicted"/>
<dbReference type="PANTHER" id="PTHR43044">
    <property type="match status" value="1"/>
</dbReference>
<dbReference type="PANTHER" id="PTHR43044:SF1">
    <property type="entry name" value="QUINOL:CYTOCHROME C OXIDOREDUCTASE QUINONE-BINDING SUBUNIT 2"/>
    <property type="match status" value="1"/>
</dbReference>
<name>A0ABY6J2I7_9BACT</name>
<feature type="transmembrane region" description="Helical" evidence="1">
    <location>
        <begin position="301"/>
        <end position="318"/>
    </location>
</feature>
<feature type="transmembrane region" description="Helical" evidence="1">
    <location>
        <begin position="216"/>
        <end position="239"/>
    </location>
</feature>
<organism evidence="2 3">
    <name type="scientific">Chitinophaga horti</name>
    <dbReference type="NCBI Taxonomy" id="2920382"/>
    <lineage>
        <taxon>Bacteria</taxon>
        <taxon>Pseudomonadati</taxon>
        <taxon>Bacteroidota</taxon>
        <taxon>Chitinophagia</taxon>
        <taxon>Chitinophagales</taxon>
        <taxon>Chitinophagaceae</taxon>
        <taxon>Chitinophaga</taxon>
    </lineage>
</organism>
<feature type="transmembrane region" description="Helical" evidence="1">
    <location>
        <begin position="182"/>
        <end position="204"/>
    </location>
</feature>
<protein>
    <submittedName>
        <fullName evidence="2">Quinol:cytochrome C oxidoreductase</fullName>
    </submittedName>
</protein>
<dbReference type="Proteomes" id="UP001162741">
    <property type="component" value="Chromosome"/>
</dbReference>
<dbReference type="EMBL" id="CP107006">
    <property type="protein sequence ID" value="UYQ92576.1"/>
    <property type="molecule type" value="Genomic_DNA"/>
</dbReference>
<keyword evidence="1" id="KW-1133">Transmembrane helix</keyword>
<sequence length="403" mass="46060">MKDQFVVPARLKTTSFVLMGVGLLTLLIGLFTLGGEHGDTRFWAGLLQNSTFFLMVVLTSTFFISATTLAHGGWQIAFRRVPEAISMVVPVLGVIAFAILITLVLGKKEHIYHWTNAEHVQHDPILLFKSAFLNPTFFITATVITIGLWIALTIKLRRMSIEQDSWVMDAETGRKLIWRNTVWCAGFIVVFALTVGSTTPWLWLMSIDAHWFSTMYSWYTFASTFVSGMSLIALFVIYLKKQGYLSYVSDEHIHDLGKFMFAFSIFWTYLWFSQFMLIWYANIPEETIYFIPRMQGPFRPVFFANLIVNFVLPLLILMKRGAKRNATLVTIMAIVVISGHWLDFFQMVAPGTQDNHLVFPWYELGIGLGFVGIVIFVTLHQLTKASLTPKTHPYLRESIIHQV</sequence>
<keyword evidence="1" id="KW-0812">Transmembrane</keyword>
<feature type="transmembrane region" description="Helical" evidence="1">
    <location>
        <begin position="125"/>
        <end position="152"/>
    </location>
</feature>
<gene>
    <name evidence="2" type="ORF">MKQ68_21050</name>
</gene>
<evidence type="ECO:0000256" key="1">
    <source>
        <dbReference type="SAM" id="Phobius"/>
    </source>
</evidence>
<feature type="transmembrane region" description="Helical" evidence="1">
    <location>
        <begin position="259"/>
        <end position="281"/>
    </location>
</feature>
<reference evidence="2" key="1">
    <citation type="submission" date="2022-10" db="EMBL/GenBank/DDBJ databases">
        <title>Chitinophaga sp. nov., isolated from soil.</title>
        <authorList>
            <person name="Jeon C.O."/>
        </authorList>
    </citation>
    <scope>NUCLEOTIDE SEQUENCE</scope>
    <source>
        <strain evidence="2">R8</strain>
    </source>
</reference>
<evidence type="ECO:0000313" key="3">
    <source>
        <dbReference type="Proteomes" id="UP001162741"/>
    </source>
</evidence>
<feature type="transmembrane region" description="Helical" evidence="1">
    <location>
        <begin position="362"/>
        <end position="382"/>
    </location>
</feature>